<evidence type="ECO:0000259" key="22">
    <source>
        <dbReference type="PROSITE" id="PS50011"/>
    </source>
</evidence>
<keyword evidence="11 20" id="KW-1133">Transmembrane helix</keyword>
<comment type="caution">
    <text evidence="25">The sequence shown here is derived from an EMBL/GenBank/DDBJ whole genome shotgun (WGS) entry which is preliminary data.</text>
</comment>
<feature type="domain" description="Bulb-type lectin" evidence="23">
    <location>
        <begin position="36"/>
        <end position="159"/>
    </location>
</feature>
<dbReference type="PANTHER" id="PTHR47976">
    <property type="entry name" value="G-TYPE LECTIN S-RECEPTOR-LIKE SERINE/THREONINE-PROTEIN KINASE SD2-5"/>
    <property type="match status" value="1"/>
</dbReference>
<dbReference type="InterPro" id="IPR011009">
    <property type="entry name" value="Kinase-like_dom_sf"/>
</dbReference>
<evidence type="ECO:0000256" key="12">
    <source>
        <dbReference type="ARBA" id="ARBA00023136"/>
    </source>
</evidence>
<evidence type="ECO:0000256" key="7">
    <source>
        <dbReference type="ARBA" id="ARBA00022734"/>
    </source>
</evidence>
<dbReference type="Pfam" id="PF01453">
    <property type="entry name" value="B_lectin"/>
    <property type="match status" value="1"/>
</dbReference>
<evidence type="ECO:0000256" key="6">
    <source>
        <dbReference type="ARBA" id="ARBA00022729"/>
    </source>
</evidence>
<accession>A0AAN7FFE7</accession>
<evidence type="ECO:0000256" key="10">
    <source>
        <dbReference type="ARBA" id="ARBA00022840"/>
    </source>
</evidence>
<dbReference type="InterPro" id="IPR003609">
    <property type="entry name" value="Pan_app"/>
</dbReference>
<dbReference type="FunFam" id="3.30.200.20:FF:000059">
    <property type="entry name" value="S-receptor-like serine/threonine-protein kinase"/>
    <property type="match status" value="1"/>
</dbReference>
<keyword evidence="5 20" id="KW-0812">Transmembrane</keyword>
<feature type="domain" description="Apple" evidence="24">
    <location>
        <begin position="371"/>
        <end position="456"/>
    </location>
</feature>
<proteinExistence type="inferred from homology"/>
<comment type="catalytic activity">
    <reaction evidence="17 18">
        <text>L-seryl-[protein] + ATP = O-phospho-L-seryl-[protein] + ADP + H(+)</text>
        <dbReference type="Rhea" id="RHEA:17989"/>
        <dbReference type="Rhea" id="RHEA-COMP:9863"/>
        <dbReference type="Rhea" id="RHEA-COMP:11604"/>
        <dbReference type="ChEBI" id="CHEBI:15378"/>
        <dbReference type="ChEBI" id="CHEBI:29999"/>
        <dbReference type="ChEBI" id="CHEBI:30616"/>
        <dbReference type="ChEBI" id="CHEBI:83421"/>
        <dbReference type="ChEBI" id="CHEBI:456216"/>
        <dbReference type="EC" id="2.7.11.1"/>
    </reaction>
</comment>
<dbReference type="InterPro" id="IPR017441">
    <property type="entry name" value="Protein_kinase_ATP_BS"/>
</dbReference>
<keyword evidence="3" id="KW-0245">EGF-like domain</keyword>
<dbReference type="CDD" id="cd01098">
    <property type="entry name" value="PAN_AP_plant"/>
    <property type="match status" value="1"/>
</dbReference>
<dbReference type="InterPro" id="IPR001480">
    <property type="entry name" value="Bulb-type_lectin_dom"/>
</dbReference>
<evidence type="ECO:0000256" key="20">
    <source>
        <dbReference type="SAM" id="Phobius"/>
    </source>
</evidence>
<dbReference type="GO" id="GO:0030246">
    <property type="term" value="F:carbohydrate binding"/>
    <property type="evidence" value="ECO:0007669"/>
    <property type="project" value="UniProtKB-KW"/>
</dbReference>
<dbReference type="SMART" id="SM00108">
    <property type="entry name" value="B_lectin"/>
    <property type="match status" value="1"/>
</dbReference>
<dbReference type="InterPro" id="IPR051343">
    <property type="entry name" value="G-type_lectin_kinases/EP1-like"/>
</dbReference>
<dbReference type="Gene3D" id="2.90.10.10">
    <property type="entry name" value="Bulb-type lectin domain"/>
    <property type="match status" value="2"/>
</dbReference>
<dbReference type="Gene3D" id="3.30.200.20">
    <property type="entry name" value="Phosphorylase Kinase, domain 1"/>
    <property type="match status" value="1"/>
</dbReference>
<feature type="chain" id="PRO_5042824875" description="Receptor-like serine/threonine-protein kinase" evidence="21">
    <location>
        <begin position="28"/>
        <end position="821"/>
    </location>
</feature>
<evidence type="ECO:0000256" key="8">
    <source>
        <dbReference type="ARBA" id="ARBA00022741"/>
    </source>
</evidence>
<evidence type="ECO:0000256" key="19">
    <source>
        <dbReference type="PROSITE-ProRule" id="PRU10141"/>
    </source>
</evidence>
<dbReference type="InterPro" id="IPR008271">
    <property type="entry name" value="Ser/Thr_kinase_AS"/>
</dbReference>
<dbReference type="EMBL" id="JAXUIC010000004">
    <property type="protein sequence ID" value="KAK4591692.1"/>
    <property type="molecule type" value="Genomic_DNA"/>
</dbReference>
<evidence type="ECO:0000256" key="17">
    <source>
        <dbReference type="ARBA" id="ARBA00048679"/>
    </source>
</evidence>
<keyword evidence="9 18" id="KW-0418">Kinase</keyword>
<keyword evidence="6 21" id="KW-0732">Signal</keyword>
<dbReference type="InterPro" id="IPR001245">
    <property type="entry name" value="Ser-Thr/Tyr_kinase_cat_dom"/>
</dbReference>
<keyword evidence="15" id="KW-0325">Glycoprotein</keyword>
<dbReference type="PROSITE" id="PS50927">
    <property type="entry name" value="BULB_LECTIN"/>
    <property type="match status" value="1"/>
</dbReference>
<dbReference type="InterPro" id="IPR036426">
    <property type="entry name" value="Bulb-type_lectin_dom_sf"/>
</dbReference>
<feature type="signal peptide" evidence="21">
    <location>
        <begin position="1"/>
        <end position="27"/>
    </location>
</feature>
<dbReference type="CDD" id="cd14066">
    <property type="entry name" value="STKc_IRAK"/>
    <property type="match status" value="1"/>
</dbReference>
<keyword evidence="7" id="KW-0430">Lectin</keyword>
<reference evidence="25 26" key="1">
    <citation type="journal article" date="2023" name="G3 (Bethesda)">
        <title>A haplotype-resolved chromosome-scale genome for Quercus rubra L. provides insights into the genetics of adaptive traits for red oak species.</title>
        <authorList>
            <person name="Kapoor B."/>
            <person name="Jenkins J."/>
            <person name="Schmutz J."/>
            <person name="Zhebentyayeva T."/>
            <person name="Kuelheim C."/>
            <person name="Coggeshall M."/>
            <person name="Heim C."/>
            <person name="Lasky J.R."/>
            <person name="Leites L."/>
            <person name="Islam-Faridi N."/>
            <person name="Romero-Severson J."/>
            <person name="DeLeo V.L."/>
            <person name="Lucas S.M."/>
            <person name="Lazic D."/>
            <person name="Gailing O."/>
            <person name="Carlson J."/>
            <person name="Staton M."/>
        </authorList>
    </citation>
    <scope>NUCLEOTIDE SEQUENCE [LARGE SCALE GENOMIC DNA]</scope>
    <source>
        <strain evidence="25">Pseudo-F2</strain>
    </source>
</reference>
<evidence type="ECO:0000256" key="16">
    <source>
        <dbReference type="ARBA" id="ARBA00047899"/>
    </source>
</evidence>
<keyword evidence="8 18" id="KW-0547">Nucleotide-binding</keyword>
<evidence type="ECO:0000256" key="1">
    <source>
        <dbReference type="ARBA" id="ARBA00004479"/>
    </source>
</evidence>
<feature type="transmembrane region" description="Helical" evidence="20">
    <location>
        <begin position="467"/>
        <end position="497"/>
    </location>
</feature>
<comment type="catalytic activity">
    <reaction evidence="16 18">
        <text>L-threonyl-[protein] + ATP = O-phospho-L-threonyl-[protein] + ADP + H(+)</text>
        <dbReference type="Rhea" id="RHEA:46608"/>
        <dbReference type="Rhea" id="RHEA-COMP:11060"/>
        <dbReference type="Rhea" id="RHEA-COMP:11605"/>
        <dbReference type="ChEBI" id="CHEBI:15378"/>
        <dbReference type="ChEBI" id="CHEBI:30013"/>
        <dbReference type="ChEBI" id="CHEBI:30616"/>
        <dbReference type="ChEBI" id="CHEBI:61977"/>
        <dbReference type="ChEBI" id="CHEBI:456216"/>
        <dbReference type="EC" id="2.7.11.1"/>
    </reaction>
</comment>
<dbReference type="SUPFAM" id="SSF56112">
    <property type="entry name" value="Protein kinase-like (PK-like)"/>
    <property type="match status" value="1"/>
</dbReference>
<feature type="binding site" evidence="19">
    <location>
        <position position="559"/>
    </location>
    <ligand>
        <name>ATP</name>
        <dbReference type="ChEBI" id="CHEBI:30616"/>
    </ligand>
</feature>
<dbReference type="Pfam" id="PF08276">
    <property type="entry name" value="PAN_2"/>
    <property type="match status" value="1"/>
</dbReference>
<dbReference type="Pfam" id="PF07714">
    <property type="entry name" value="PK_Tyr_Ser-Thr"/>
    <property type="match status" value="1"/>
</dbReference>
<evidence type="ECO:0000256" key="18">
    <source>
        <dbReference type="PIRNR" id="PIRNR000641"/>
    </source>
</evidence>
<keyword evidence="13" id="KW-1015">Disulfide bond</keyword>
<evidence type="ECO:0000256" key="14">
    <source>
        <dbReference type="ARBA" id="ARBA00023170"/>
    </source>
</evidence>
<dbReference type="PROSITE" id="PS00107">
    <property type="entry name" value="PROTEIN_KINASE_ATP"/>
    <property type="match status" value="1"/>
</dbReference>
<comment type="similarity">
    <text evidence="18">Belongs to the protein kinase superfamily. Ser/Thr protein kinase family.</text>
</comment>
<dbReference type="SUPFAM" id="SSF51110">
    <property type="entry name" value="alpha-D-mannose-specific plant lectins"/>
    <property type="match status" value="1"/>
</dbReference>
<evidence type="ECO:0000256" key="4">
    <source>
        <dbReference type="ARBA" id="ARBA00022679"/>
    </source>
</evidence>
<feature type="domain" description="Protein kinase" evidence="22">
    <location>
        <begin position="528"/>
        <end position="801"/>
    </location>
</feature>
<name>A0AAN7FFE7_QUERU</name>
<dbReference type="GO" id="GO:0005524">
    <property type="term" value="F:ATP binding"/>
    <property type="evidence" value="ECO:0007669"/>
    <property type="project" value="UniProtKB-UniRule"/>
</dbReference>
<dbReference type="GO" id="GO:0016020">
    <property type="term" value="C:membrane"/>
    <property type="evidence" value="ECO:0007669"/>
    <property type="project" value="UniProtKB-SubCell"/>
</dbReference>
<dbReference type="AlphaFoldDB" id="A0AAN7FFE7"/>
<organism evidence="25 26">
    <name type="scientific">Quercus rubra</name>
    <name type="common">Northern red oak</name>
    <name type="synonym">Quercus borealis</name>
    <dbReference type="NCBI Taxonomy" id="3512"/>
    <lineage>
        <taxon>Eukaryota</taxon>
        <taxon>Viridiplantae</taxon>
        <taxon>Streptophyta</taxon>
        <taxon>Embryophyta</taxon>
        <taxon>Tracheophyta</taxon>
        <taxon>Spermatophyta</taxon>
        <taxon>Magnoliopsida</taxon>
        <taxon>eudicotyledons</taxon>
        <taxon>Gunneridae</taxon>
        <taxon>Pentapetalae</taxon>
        <taxon>rosids</taxon>
        <taxon>fabids</taxon>
        <taxon>Fagales</taxon>
        <taxon>Fagaceae</taxon>
        <taxon>Quercus</taxon>
    </lineage>
</organism>
<keyword evidence="14" id="KW-0675">Receptor</keyword>
<dbReference type="CDD" id="cd00028">
    <property type="entry name" value="B_lectin"/>
    <property type="match status" value="1"/>
</dbReference>
<evidence type="ECO:0000256" key="11">
    <source>
        <dbReference type="ARBA" id="ARBA00022989"/>
    </source>
</evidence>
<gene>
    <name evidence="25" type="ORF">RGQ29_016218</name>
</gene>
<dbReference type="GO" id="GO:0004674">
    <property type="term" value="F:protein serine/threonine kinase activity"/>
    <property type="evidence" value="ECO:0007669"/>
    <property type="project" value="UniProtKB-KW"/>
</dbReference>
<dbReference type="PROSITE" id="PS00108">
    <property type="entry name" value="PROTEIN_KINASE_ST"/>
    <property type="match status" value="1"/>
</dbReference>
<evidence type="ECO:0000256" key="2">
    <source>
        <dbReference type="ARBA" id="ARBA00022527"/>
    </source>
</evidence>
<evidence type="ECO:0000256" key="13">
    <source>
        <dbReference type="ARBA" id="ARBA00023157"/>
    </source>
</evidence>
<dbReference type="SMART" id="SM00220">
    <property type="entry name" value="S_TKc"/>
    <property type="match status" value="1"/>
</dbReference>
<dbReference type="PROSITE" id="PS50948">
    <property type="entry name" value="PAN"/>
    <property type="match status" value="1"/>
</dbReference>
<keyword evidence="2 18" id="KW-0723">Serine/threonine-protein kinase</keyword>
<evidence type="ECO:0000256" key="21">
    <source>
        <dbReference type="SAM" id="SignalP"/>
    </source>
</evidence>
<evidence type="ECO:0000259" key="24">
    <source>
        <dbReference type="PROSITE" id="PS50948"/>
    </source>
</evidence>
<keyword evidence="10 18" id="KW-0067">ATP-binding</keyword>
<keyword evidence="4 18" id="KW-0808">Transferase</keyword>
<keyword evidence="12 20" id="KW-0472">Membrane</keyword>
<dbReference type="EC" id="2.7.11.1" evidence="18"/>
<dbReference type="FunFam" id="1.10.510.10:FF:000237">
    <property type="entry name" value="G-type lectin S-receptor-like serine/threonine-protein kinase"/>
    <property type="match status" value="1"/>
</dbReference>
<dbReference type="Gene3D" id="1.10.510.10">
    <property type="entry name" value="Transferase(Phosphotransferase) domain 1"/>
    <property type="match status" value="1"/>
</dbReference>
<evidence type="ECO:0000313" key="25">
    <source>
        <dbReference type="EMBL" id="KAK4591692.1"/>
    </source>
</evidence>
<evidence type="ECO:0000259" key="23">
    <source>
        <dbReference type="PROSITE" id="PS50927"/>
    </source>
</evidence>
<dbReference type="PROSITE" id="PS50011">
    <property type="entry name" value="PROTEIN_KINASE_DOM"/>
    <property type="match status" value="1"/>
</dbReference>
<sequence>MTISTLQHFCSLLLLLLLLPLLPTVFTYSKNDCNIKLEPPLFAQLGTGPFIQSPSGEFAFGFYPVESSEKENYQFLLAVWFNKTKDPTIVWSANGNEPAPQDSKLTQDSSSAFVLSDPNGKELWKAPRNGSKSSCAALLDNGNLVILDERYNSIWESFKEPTDTILPGQILYMNTTLRSRESETNYSKGHFQLSFQLDGNFVLYSLSMPSEALDRPYFASGTLKWNSLLNFTEDGYMYIQDANKPISIYNLTKESPAGSKEDFYYLARIDHDGGFRLYRHPRKVNTPSGVYESCSSSWTVVQSIPSDICATFTGDAATAGGGFCGPNGYCRTLGDSSGSGPAFCSCPDGFSPLDQSNNMAGCKPDFLLPSCEIGWEKQKENIEFKLVQNVNWPFSDYGLVTVVNETECRQLCLDDCLCVVVIYEGNGNQCWKKKYPLSNGIYLESNTSKVLIKTPKNIASDKKDQSMVVVLALLLGSSAFLNILFFLASIVAIIYLYHKKLNSPWNIDRTLATNVRSYTYKELEEATRGFKQTLGKGAFGTVYKGVLPSDSKRFVAVKKLGKVVEEGEKEFKTEVSVIGQTHHKNLVRLLGYCDEGQHRLLVYEYMSNGSLASFLFGISRPHWNQRVQIAFGIARGLMYLHEECSTQIIHCDIKPQNILLDEYFTPRIADFGLAKLLLAEQSRAARTAIRGTIGYFAPEWFRKASISVKVDVYSFGVMLLEIICCKSSVAFALGEEEALIDWAYECYKDKKLDKLIEDDEEAKNDMKRLERFVIVAIWCIQEDPSLRPSMKKVTQMLEGVIEVSVPPSPSLFTSSPHSFKK</sequence>
<dbReference type="PANTHER" id="PTHR47976:SF2">
    <property type="entry name" value="RECEPTOR-LIKE SERINE_THREONINE-PROTEIN KINASE"/>
    <property type="match status" value="1"/>
</dbReference>
<dbReference type="PIRSF" id="PIRSF000641">
    <property type="entry name" value="SRK"/>
    <property type="match status" value="1"/>
</dbReference>
<comment type="subcellular location">
    <subcellularLocation>
        <location evidence="1">Membrane</location>
        <topology evidence="1">Single-pass type I membrane protein</topology>
    </subcellularLocation>
</comment>
<protein>
    <recommendedName>
        <fullName evidence="18">Receptor-like serine/threonine-protein kinase</fullName>
        <ecNumber evidence="18">2.7.11.1</ecNumber>
    </recommendedName>
</protein>
<evidence type="ECO:0000313" key="26">
    <source>
        <dbReference type="Proteomes" id="UP001324115"/>
    </source>
</evidence>
<dbReference type="Proteomes" id="UP001324115">
    <property type="component" value="Unassembled WGS sequence"/>
</dbReference>
<evidence type="ECO:0000256" key="3">
    <source>
        <dbReference type="ARBA" id="ARBA00022536"/>
    </source>
</evidence>
<dbReference type="InterPro" id="IPR024171">
    <property type="entry name" value="SRK-like_kinase"/>
</dbReference>
<dbReference type="InterPro" id="IPR000719">
    <property type="entry name" value="Prot_kinase_dom"/>
</dbReference>
<evidence type="ECO:0000256" key="9">
    <source>
        <dbReference type="ARBA" id="ARBA00022777"/>
    </source>
</evidence>
<evidence type="ECO:0000256" key="5">
    <source>
        <dbReference type="ARBA" id="ARBA00022692"/>
    </source>
</evidence>
<keyword evidence="26" id="KW-1185">Reference proteome</keyword>
<evidence type="ECO:0000256" key="15">
    <source>
        <dbReference type="ARBA" id="ARBA00023180"/>
    </source>
</evidence>